<dbReference type="GO" id="GO:0043130">
    <property type="term" value="F:ubiquitin binding"/>
    <property type="evidence" value="ECO:0007669"/>
    <property type="project" value="InterPro"/>
</dbReference>
<accession>A0AAD9MM99</accession>
<dbReference type="PANTHER" id="PTHR45898:SF4">
    <property type="entry name" value="TARGET OF MYB PROTEIN 1"/>
    <property type="match status" value="1"/>
</dbReference>
<feature type="compositionally biased region" description="Low complexity" evidence="6">
    <location>
        <begin position="133"/>
        <end position="142"/>
    </location>
</feature>
<reference evidence="9" key="1">
    <citation type="submission" date="2021-01" db="EMBL/GenBank/DDBJ databases">
        <authorList>
            <person name="Eckstrom K.M.E."/>
        </authorList>
    </citation>
    <scope>NUCLEOTIDE SEQUENCE</scope>
    <source>
        <strain evidence="9">UVCC 0001</strain>
    </source>
</reference>
<evidence type="ECO:0000256" key="4">
    <source>
        <dbReference type="ARBA" id="ARBA00022927"/>
    </source>
</evidence>
<feature type="region of interest" description="Disordered" evidence="6">
    <location>
        <begin position="131"/>
        <end position="193"/>
    </location>
</feature>
<evidence type="ECO:0000259" key="7">
    <source>
        <dbReference type="PROSITE" id="PS50179"/>
    </source>
</evidence>
<dbReference type="EMBL" id="JASFZW010000003">
    <property type="protein sequence ID" value="KAK2079323.1"/>
    <property type="molecule type" value="Genomic_DNA"/>
</dbReference>
<keyword evidence="10" id="KW-1185">Reference proteome</keyword>
<sequence length="549" mass="56753">MYGLIDHATAENLSAPNFALYTDIAGTISSSSDPQYLSDKACKQMRKRLLVRKGRAQALTLQLLEHCVRTCGEPFHRELASSELLPELVRMTDQTAWCPPEVQQQVLSLLQEWAYTLRPSAFVNTPYGPPAGSPAASFQPYPGLSPPPPQQQPGSAPGVNPAADLFGAGELPGSPGAPSTPARGSALLSPDQPPAKLRADLEVARNTVALLQEVLAGVPEDDPAGVKEDYVADMAEQVRAMRGRLTALIERLNDEALLGSALELNDEAQRALERYGALVDVAEGRRGPPPRRATVTNGYPPAASALAGARRPGQRPAPAPAPAPQPPAQSQIMADLLSLDDWTPDEPAQPLPSWPAPRSTQPAGGLSPASSAPPAPSAAPPAHVSNNPFAELEAPAAAAAQPDAASNPFFSDAACANPFGGSEVPSLDLSSVGQPGLALTSPATSYPTLFSEAPTSGRSTATVSSVPQLSDAFEGLVSLQKKADEPPPLPKGSPMRRGPSGNALAPPPALEVNGGDAGPSSSAPSPLDAFAAFDSIASPQAPGSLYPKI</sequence>
<dbReference type="SMART" id="SM00288">
    <property type="entry name" value="VHS"/>
    <property type="match status" value="1"/>
</dbReference>
<dbReference type="InterPro" id="IPR002014">
    <property type="entry name" value="VHS_dom"/>
</dbReference>
<keyword evidence="4" id="KW-0653">Protein transport</keyword>
<dbReference type="Gene3D" id="1.20.58.160">
    <property type="match status" value="1"/>
</dbReference>
<feature type="region of interest" description="Disordered" evidence="6">
    <location>
        <begin position="481"/>
        <end position="527"/>
    </location>
</feature>
<dbReference type="InterPro" id="IPR008942">
    <property type="entry name" value="ENTH_VHS"/>
</dbReference>
<feature type="domain" description="GAT" evidence="8">
    <location>
        <begin position="192"/>
        <end position="280"/>
    </location>
</feature>
<evidence type="ECO:0000259" key="8">
    <source>
        <dbReference type="PROSITE" id="PS50909"/>
    </source>
</evidence>
<dbReference type="AlphaFoldDB" id="A0AAD9MM99"/>
<dbReference type="GO" id="GO:0016020">
    <property type="term" value="C:membrane"/>
    <property type="evidence" value="ECO:0007669"/>
    <property type="project" value="UniProtKB-SubCell"/>
</dbReference>
<comment type="similarity">
    <text evidence="2">Belongs to the TOM1 family.</text>
</comment>
<dbReference type="InterPro" id="IPR038425">
    <property type="entry name" value="GAT_sf"/>
</dbReference>
<dbReference type="InterPro" id="IPR004152">
    <property type="entry name" value="GAT_dom"/>
</dbReference>
<dbReference type="PROSITE" id="PS50179">
    <property type="entry name" value="VHS"/>
    <property type="match status" value="1"/>
</dbReference>
<protein>
    <recommendedName>
        <fullName evidence="11">VHS domain-containing protein</fullName>
    </recommendedName>
</protein>
<dbReference type="Gene3D" id="1.25.40.90">
    <property type="match status" value="1"/>
</dbReference>
<evidence type="ECO:0000256" key="3">
    <source>
        <dbReference type="ARBA" id="ARBA00022448"/>
    </source>
</evidence>
<dbReference type="GO" id="GO:0035091">
    <property type="term" value="F:phosphatidylinositol binding"/>
    <property type="evidence" value="ECO:0007669"/>
    <property type="project" value="InterPro"/>
</dbReference>
<feature type="compositionally biased region" description="Low complexity" evidence="6">
    <location>
        <begin position="518"/>
        <end position="527"/>
    </location>
</feature>
<comment type="caution">
    <text evidence="9">The sequence shown here is derived from an EMBL/GenBank/DDBJ whole genome shotgun (WGS) entry which is preliminary data.</text>
</comment>
<organism evidence="9 10">
    <name type="scientific">Prototheca wickerhamii</name>
    <dbReference type="NCBI Taxonomy" id="3111"/>
    <lineage>
        <taxon>Eukaryota</taxon>
        <taxon>Viridiplantae</taxon>
        <taxon>Chlorophyta</taxon>
        <taxon>core chlorophytes</taxon>
        <taxon>Trebouxiophyceae</taxon>
        <taxon>Chlorellales</taxon>
        <taxon>Chlorellaceae</taxon>
        <taxon>Prototheca</taxon>
    </lineage>
</organism>
<dbReference type="CDD" id="cd03561">
    <property type="entry name" value="VHS"/>
    <property type="match status" value="1"/>
</dbReference>
<comment type="subcellular location">
    <subcellularLocation>
        <location evidence="1">Membrane</location>
        <topology evidence="1">Peripheral membrane protein</topology>
    </subcellularLocation>
</comment>
<evidence type="ECO:0000256" key="6">
    <source>
        <dbReference type="SAM" id="MobiDB-lite"/>
    </source>
</evidence>
<evidence type="ECO:0000313" key="10">
    <source>
        <dbReference type="Proteomes" id="UP001255856"/>
    </source>
</evidence>
<feature type="region of interest" description="Disordered" evidence="6">
    <location>
        <begin position="341"/>
        <end position="386"/>
    </location>
</feature>
<feature type="compositionally biased region" description="Pro residues" evidence="6">
    <location>
        <begin position="315"/>
        <end position="327"/>
    </location>
</feature>
<dbReference type="SUPFAM" id="SSF48464">
    <property type="entry name" value="ENTH/VHS domain"/>
    <property type="match status" value="1"/>
</dbReference>
<feature type="region of interest" description="Disordered" evidence="6">
    <location>
        <begin position="282"/>
        <end position="329"/>
    </location>
</feature>
<dbReference type="SUPFAM" id="SSF89009">
    <property type="entry name" value="GAT-like domain"/>
    <property type="match status" value="1"/>
</dbReference>
<dbReference type="Pfam" id="PF03127">
    <property type="entry name" value="GAT"/>
    <property type="match status" value="1"/>
</dbReference>
<evidence type="ECO:0000256" key="2">
    <source>
        <dbReference type="ARBA" id="ARBA00007708"/>
    </source>
</evidence>
<proteinExistence type="inferred from homology"/>
<gene>
    <name evidence="9" type="ORF">QBZ16_003014</name>
</gene>
<dbReference type="InterPro" id="IPR044836">
    <property type="entry name" value="TOL_plant"/>
</dbReference>
<dbReference type="GO" id="GO:0043328">
    <property type="term" value="P:protein transport to vacuole involved in ubiquitin-dependent protein catabolic process via the multivesicular body sorting pathway"/>
    <property type="evidence" value="ECO:0007669"/>
    <property type="project" value="InterPro"/>
</dbReference>
<evidence type="ECO:0000256" key="1">
    <source>
        <dbReference type="ARBA" id="ARBA00004170"/>
    </source>
</evidence>
<dbReference type="Pfam" id="PF00790">
    <property type="entry name" value="VHS"/>
    <property type="match status" value="1"/>
</dbReference>
<dbReference type="PANTHER" id="PTHR45898">
    <property type="entry name" value="TOM1-LIKE PROTEIN"/>
    <property type="match status" value="1"/>
</dbReference>
<evidence type="ECO:0000313" key="9">
    <source>
        <dbReference type="EMBL" id="KAK2079323.1"/>
    </source>
</evidence>
<dbReference type="PROSITE" id="PS50909">
    <property type="entry name" value="GAT"/>
    <property type="match status" value="1"/>
</dbReference>
<keyword evidence="5" id="KW-0472">Membrane</keyword>
<evidence type="ECO:0008006" key="11">
    <source>
        <dbReference type="Google" id="ProtNLM"/>
    </source>
</evidence>
<dbReference type="Proteomes" id="UP001255856">
    <property type="component" value="Unassembled WGS sequence"/>
</dbReference>
<name>A0AAD9MM99_PROWI</name>
<feature type="domain" description="VHS" evidence="7">
    <location>
        <begin position="8"/>
        <end position="118"/>
    </location>
</feature>
<keyword evidence="3" id="KW-0813">Transport</keyword>
<dbReference type="GO" id="GO:0005737">
    <property type="term" value="C:cytoplasm"/>
    <property type="evidence" value="ECO:0007669"/>
    <property type="project" value="UniProtKB-ARBA"/>
</dbReference>
<evidence type="ECO:0000256" key="5">
    <source>
        <dbReference type="ARBA" id="ARBA00023136"/>
    </source>
</evidence>